<dbReference type="Proteomes" id="UP000183954">
    <property type="component" value="Unassembled WGS sequence"/>
</dbReference>
<dbReference type="RefSeq" id="WP_073032081.1">
    <property type="nucleotide sequence ID" value="NZ_FQXJ01000020.1"/>
</dbReference>
<reference evidence="3" key="1">
    <citation type="submission" date="2016-11" db="EMBL/GenBank/DDBJ databases">
        <authorList>
            <person name="Varghese N."/>
            <person name="Submissions S."/>
        </authorList>
    </citation>
    <scope>NUCLEOTIDE SEQUENCE [LARGE SCALE GENOMIC DNA]</scope>
    <source>
        <strain evidence="3">DSM 15449</strain>
    </source>
</reference>
<dbReference type="STRING" id="1121420.SAMN02746098_04319"/>
<dbReference type="Pfam" id="PF04519">
    <property type="entry name" value="Bactofilin"/>
    <property type="match status" value="1"/>
</dbReference>
<dbReference type="AlphaFoldDB" id="A0A1M6C911"/>
<dbReference type="OrthoDB" id="9802488at2"/>
<dbReference type="InterPro" id="IPR007607">
    <property type="entry name" value="BacA/B"/>
</dbReference>
<organism evidence="2 3">
    <name type="scientific">Desulfosporosinus lacus DSM 15449</name>
    <dbReference type="NCBI Taxonomy" id="1121420"/>
    <lineage>
        <taxon>Bacteria</taxon>
        <taxon>Bacillati</taxon>
        <taxon>Bacillota</taxon>
        <taxon>Clostridia</taxon>
        <taxon>Eubacteriales</taxon>
        <taxon>Desulfitobacteriaceae</taxon>
        <taxon>Desulfosporosinus</taxon>
    </lineage>
</organism>
<evidence type="ECO:0000313" key="2">
    <source>
        <dbReference type="EMBL" id="SHI57517.1"/>
    </source>
</evidence>
<accession>A0A1M6C911</accession>
<dbReference type="EMBL" id="FQXJ01000020">
    <property type="protein sequence ID" value="SHI57517.1"/>
    <property type="molecule type" value="Genomic_DNA"/>
</dbReference>
<protein>
    <submittedName>
        <fullName evidence="2">Protein CcmA, bactofilin family</fullName>
    </submittedName>
</protein>
<proteinExistence type="inferred from homology"/>
<sequence length="143" mass="15393">MFKKLSNSQSNGDVTLIASECQITGSIIINGNARIDGKVEGSVQVTGDLIIGNSAYLKADIEANTVSIAGEVHGNIKTADLLELNSTARLFGDICTRQFKVEQGAQFTGLSQLFEETTPPLIVHENSKEPRSARETKRVSTRA</sequence>
<gene>
    <name evidence="2" type="ORF">SAMN02746098_04319</name>
</gene>
<name>A0A1M6C911_9FIRM</name>
<evidence type="ECO:0000256" key="1">
    <source>
        <dbReference type="ARBA" id="ARBA00044755"/>
    </source>
</evidence>
<keyword evidence="3" id="KW-1185">Reference proteome</keyword>
<dbReference type="PANTHER" id="PTHR35024">
    <property type="entry name" value="HYPOTHETICAL CYTOSOLIC PROTEIN"/>
    <property type="match status" value="1"/>
</dbReference>
<evidence type="ECO:0000313" key="3">
    <source>
        <dbReference type="Proteomes" id="UP000183954"/>
    </source>
</evidence>
<dbReference type="PANTHER" id="PTHR35024:SF4">
    <property type="entry name" value="POLYMER-FORMING CYTOSKELETAL PROTEIN"/>
    <property type="match status" value="1"/>
</dbReference>
<comment type="similarity">
    <text evidence="1">Belongs to the bactofilin family.</text>
</comment>